<evidence type="ECO:0000313" key="3">
    <source>
        <dbReference type="Proteomes" id="UP000001171"/>
    </source>
</evidence>
<proteinExistence type="predicted"/>
<gene>
    <name evidence="2" type="ordered locus">IL2068</name>
</gene>
<dbReference type="AlphaFoldDB" id="Q5R176"/>
<dbReference type="GeneID" id="41337257"/>
<feature type="domain" description="N-acetyltransferase" evidence="1">
    <location>
        <begin position="1"/>
        <end position="174"/>
    </location>
</feature>
<accession>Q5R176</accession>
<dbReference type="HOGENOM" id="CLU_013985_3_1_6"/>
<dbReference type="EMBL" id="AE017340">
    <property type="protein sequence ID" value="AAV82900.1"/>
    <property type="molecule type" value="Genomic_DNA"/>
</dbReference>
<dbReference type="OrthoDB" id="9801656at2"/>
<organism evidence="2 3">
    <name type="scientific">Idiomarina loihiensis (strain ATCC BAA-735 / DSM 15497 / L2-TR)</name>
    <dbReference type="NCBI Taxonomy" id="283942"/>
    <lineage>
        <taxon>Bacteria</taxon>
        <taxon>Pseudomonadati</taxon>
        <taxon>Pseudomonadota</taxon>
        <taxon>Gammaproteobacteria</taxon>
        <taxon>Alteromonadales</taxon>
        <taxon>Idiomarinaceae</taxon>
        <taxon>Idiomarina</taxon>
    </lineage>
</organism>
<dbReference type="PROSITE" id="PS51186">
    <property type="entry name" value="GNAT"/>
    <property type="match status" value="1"/>
</dbReference>
<dbReference type="InterPro" id="IPR000182">
    <property type="entry name" value="GNAT_dom"/>
</dbReference>
<dbReference type="RefSeq" id="WP_011235296.1">
    <property type="nucleotide sequence ID" value="NC_006512.1"/>
</dbReference>
<protein>
    <submittedName>
        <fullName evidence="2">Acetyltransferase, GNAT family</fullName>
    </submittedName>
</protein>
<dbReference type="InterPro" id="IPR016181">
    <property type="entry name" value="Acyl_CoA_acyltransferase"/>
</dbReference>
<dbReference type="KEGG" id="ilo:IL2068"/>
<dbReference type="Gene3D" id="3.40.630.30">
    <property type="match status" value="1"/>
</dbReference>
<name>Q5R176_IDILO</name>
<keyword evidence="3" id="KW-1185">Reference proteome</keyword>
<dbReference type="InterPro" id="IPR051531">
    <property type="entry name" value="N-acetyltransferase"/>
</dbReference>
<dbReference type="PANTHER" id="PTHR43792">
    <property type="entry name" value="GNAT FAMILY, PUTATIVE (AFU_ORTHOLOGUE AFUA_3G00765)-RELATED-RELATED"/>
    <property type="match status" value="1"/>
</dbReference>
<keyword evidence="2" id="KW-0808">Transferase</keyword>
<sequence length="181" mass="20941">MIRTERLILRQWDDEDLLLFSQMCSDKDVMEFFPKLLTAEESFSGARRIQSLIADRGWGFWAVELPEQSQFIGFVGLHTPKENMPFSPCVEVGWRLAKPYWGKGYATEAAKASLHYAFTHLGLEEVVSFTTAQNIRSQAVMKKIGMSYACNFKHPDLEPSHPLCEHVLYKINREQWEQHSL</sequence>
<dbReference type="GO" id="GO:0016747">
    <property type="term" value="F:acyltransferase activity, transferring groups other than amino-acyl groups"/>
    <property type="evidence" value="ECO:0007669"/>
    <property type="project" value="InterPro"/>
</dbReference>
<evidence type="ECO:0000259" key="1">
    <source>
        <dbReference type="PROSITE" id="PS51186"/>
    </source>
</evidence>
<dbReference type="PANTHER" id="PTHR43792:SF1">
    <property type="entry name" value="N-ACETYLTRANSFERASE DOMAIN-CONTAINING PROTEIN"/>
    <property type="match status" value="1"/>
</dbReference>
<dbReference type="STRING" id="283942.IL2068"/>
<evidence type="ECO:0000313" key="2">
    <source>
        <dbReference type="EMBL" id="AAV82900.1"/>
    </source>
</evidence>
<dbReference type="Proteomes" id="UP000001171">
    <property type="component" value="Chromosome"/>
</dbReference>
<dbReference type="SUPFAM" id="SSF55729">
    <property type="entry name" value="Acyl-CoA N-acyltransferases (Nat)"/>
    <property type="match status" value="1"/>
</dbReference>
<dbReference type="Pfam" id="PF13302">
    <property type="entry name" value="Acetyltransf_3"/>
    <property type="match status" value="1"/>
</dbReference>
<dbReference type="eggNOG" id="COG1670">
    <property type="taxonomic scope" value="Bacteria"/>
</dbReference>
<reference evidence="2 3" key="1">
    <citation type="journal article" date="2004" name="Proc. Natl. Acad. Sci. U.S.A.">
        <title>Genome sequence of the deep-sea gamma-proteobacterium Idiomarina loihiensis reveals amino acid fermentation as a source of carbon and energy.</title>
        <authorList>
            <person name="Hou S."/>
            <person name="Saw J.H."/>
            <person name="Lee K.S."/>
            <person name="Freitas T.A."/>
            <person name="Belisle C."/>
            <person name="Kawarabayasi Y."/>
            <person name="Donachie S.P."/>
            <person name="Pikina A."/>
            <person name="Galperin M.Y."/>
            <person name="Koonin E.V."/>
            <person name="Makarova K.S."/>
            <person name="Omelchenko M.V."/>
            <person name="Sorokin A."/>
            <person name="Wolf Y.I."/>
            <person name="Li Q.X."/>
            <person name="Keum Y.S."/>
            <person name="Campbell S."/>
            <person name="Denery J."/>
            <person name="Aizawa S."/>
            <person name="Shibata S."/>
            <person name="Malahoff A."/>
            <person name="Alam M."/>
        </authorList>
    </citation>
    <scope>NUCLEOTIDE SEQUENCE [LARGE SCALE GENOMIC DNA]</scope>
    <source>
        <strain evidence="3">ATCC BAA-735 / DSM 15497 / L2-TR</strain>
    </source>
</reference>